<sequence length="1639" mass="180314">MQFLNGREASTLVAQLTNERVYANVDPSVPQLTQTNIWNQAVKLHHMEDPVSQLTTAIARRQLSSAILSSQSLLAAIPYLYKLASDASSAVLHVAADHNDSSSSFADFTQVMSVRQSGLTLLSAACVQEAYDLALIAQAVSLQASTPFLHFFDSKRISNEYTSIQVLSNDELLRLLPEQLVNDSFKSKTVPELVQQSAYLKYKASLAQPKDSTEQDQVTSPPLDVVAVFNQVADQFAELTGRHYAPLEYIGHPEAKHVIIAMGAGAHVVKQTLCAMVESNPSLRVGALKIRLYRPWNDQSLLNALPSTVQRIAVLEPTDDSTSTYSPLFLDVAAAYQTANNDLVDIVSGQYGVEDADFSPDMVYSVIKSLISNSLNRRFEVSSLPREALPWQVVPLGTEQVIFVSSPSLASSYAAQQTAQGKGAQVYTLEGSDVTHVRVASSHVGSFLPSLIQSADAVVIAHLPLHHEQEQAAVEAVQALSHGGAILMNGDTNTLPAGVKKAAHSKQATVVSVRDFSVSLTRKSLSDILADLDSLSITAPNEWASEQQDLSLEVNIRKNSKKHEAILPVETPYLKMLDQVFGSRLDIANAYHASSVWSPNVSHPHTASPEFGYGRIVNRLQERSRLVDLVLQAIRSSSLPLEAVRVLSQWLMLVNARQSIVSKVKEAADLVIRVLSFVAGEYPAAQSILDKKELLYTKSNWLVGSDTWAYDLGQSGLHHVMTSGDNINILIVDTAAYTSQTGREQQKKDIGLYAMNYGSVYVASVAVYASYTGVLQALMEADAYQGPSIVLAYLPQLYDVPNPLATLKETKTSVDTGAWPLYRWNPALEEAAGQDMFSLDSQRIKKSLEAFLARENYLTQLVSSHPDISNALVSSLESDVKKRHAELKAKARADYARLLSGLGTSNGAPLTVLFGSDNGNAEEVAKKIANRAKARGLQVKLMAMDDYEDVQELGNETNLVLVCSSAGQGEMPSNAREFWKALNGLTVGDVNFADLNVAVFGLGDSHYWPREEDAIFYNRPGKLLDAKFENLGATRLVALGLGDDQDEDGFETALGIWQPELWKALGVKDVGANDEEPPYTDNQMKIDSNYLRGNISAELVDDSTGGVTEITQKLMKFHGAYVQDDRDLREERKKQGLEKAYSFLIRVRTPGGVSTSAQWLAMDMLSTKYGNNTMKLTTRQAFQLHGVLKKNLRTTVRRINKALLSTLAACGDVNRNIMSTAITEIPEIHAQVQDLVIQLRDLLAPKTNAYHEIWLDNSMVAGHAVQDFEPLYGPSYLPRKFKVVIAVPPNNDVDVYAHDLGLIAIVDHETKTVLGYNVLIGGGMGQTHGNKKTYPRPASLIGYISADAVLKVAEAVVTTQRDHGDRVNRKHARFKYTVDDMGVEVVKKEIEARSGIPFEEGRPYTFSDNYDRYGWTQGVAGTWHFGMFIENGRVKDTPDFLCKTGLRELAKFHKGEFRLTANQHLVIANVPEADLEKTKAHLAKYKLDNLSFTGIRKSAMACVALPTCGLAMAESERYLPELITLLEQTMEEAGLADDSIVVRMTGCPNGCARPYLAELAFVGKAPGTYNMYLGGNNKGERLNKIYRENLKELDILNEVQPMIKRYALEREQGEPFGDWVIRAGYVKKTITGLDFHNTD</sequence>
<dbReference type="InterPro" id="IPR009014">
    <property type="entry name" value="Transketo_C/PFOR_II"/>
</dbReference>
<dbReference type="InterPro" id="IPR008254">
    <property type="entry name" value="Flavodoxin/NO_synth"/>
</dbReference>
<dbReference type="PRINTS" id="PR00369">
    <property type="entry name" value="FLAVODOXIN"/>
</dbReference>
<keyword evidence="8" id="KW-0349">Heme</keyword>
<dbReference type="PANTHER" id="PTHR11493:SF47">
    <property type="entry name" value="SULFITE REDUCTASE [NADPH] SUBUNIT BETA"/>
    <property type="match status" value="1"/>
</dbReference>
<dbReference type="GO" id="GO:0000103">
    <property type="term" value="P:sulfate assimilation"/>
    <property type="evidence" value="ECO:0007669"/>
    <property type="project" value="TreeGrafter"/>
</dbReference>
<dbReference type="InterPro" id="IPR011786">
    <property type="entry name" value="CysI"/>
</dbReference>
<dbReference type="InterPro" id="IPR002880">
    <property type="entry name" value="Pyrv_Fd/Flavodoxin_OxRdtase_N"/>
</dbReference>
<dbReference type="Gene3D" id="3.30.413.10">
    <property type="entry name" value="Sulfite Reductase Hemoprotein, domain 1"/>
    <property type="match status" value="2"/>
</dbReference>
<dbReference type="Pfam" id="PF17147">
    <property type="entry name" value="PFOR_II"/>
    <property type="match status" value="1"/>
</dbReference>
<dbReference type="GO" id="GO:0050311">
    <property type="term" value="F:sulfite reductase (ferredoxin) activity"/>
    <property type="evidence" value="ECO:0007669"/>
    <property type="project" value="TreeGrafter"/>
</dbReference>
<evidence type="ECO:0000256" key="6">
    <source>
        <dbReference type="ARBA" id="ARBA00022485"/>
    </source>
</evidence>
<dbReference type="Pfam" id="PF01855">
    <property type="entry name" value="POR_N"/>
    <property type="match status" value="1"/>
</dbReference>
<dbReference type="GO" id="GO:0004783">
    <property type="term" value="F:sulfite reductase (NADPH) activity"/>
    <property type="evidence" value="ECO:0007669"/>
    <property type="project" value="UniProtKB-EC"/>
</dbReference>
<dbReference type="PROSITE" id="PS50902">
    <property type="entry name" value="FLAVODOXIN_LIKE"/>
    <property type="match status" value="1"/>
</dbReference>
<dbReference type="InterPro" id="IPR029039">
    <property type="entry name" value="Flavoprotein-like_sf"/>
</dbReference>
<comment type="cofactor">
    <cofactor evidence="1">
        <name>siroheme</name>
        <dbReference type="ChEBI" id="CHEBI:60052"/>
    </cofactor>
</comment>
<organism evidence="17 18">
    <name type="scientific">Mucor velutinosus</name>
    <dbReference type="NCBI Taxonomy" id="708070"/>
    <lineage>
        <taxon>Eukaryota</taxon>
        <taxon>Fungi</taxon>
        <taxon>Fungi incertae sedis</taxon>
        <taxon>Mucoromycota</taxon>
        <taxon>Mucoromycotina</taxon>
        <taxon>Mucoromycetes</taxon>
        <taxon>Mucorales</taxon>
        <taxon>Mucorineae</taxon>
        <taxon>Mucoraceae</taxon>
        <taxon>Mucor</taxon>
    </lineage>
</organism>
<comment type="similarity">
    <text evidence="4">Belongs to the nitrite and sulfite reductase 4Fe-4S domain family.</text>
</comment>
<evidence type="ECO:0000313" key="17">
    <source>
        <dbReference type="EMBL" id="KAK4516563.1"/>
    </source>
</evidence>
<dbReference type="Pfam" id="PF01077">
    <property type="entry name" value="NIR_SIR"/>
    <property type="match status" value="1"/>
</dbReference>
<evidence type="ECO:0000256" key="4">
    <source>
        <dbReference type="ARBA" id="ARBA00010429"/>
    </source>
</evidence>
<dbReference type="GO" id="GO:0019344">
    <property type="term" value="P:cysteine biosynthetic process"/>
    <property type="evidence" value="ECO:0007669"/>
    <property type="project" value="UniProtKB-KW"/>
</dbReference>
<dbReference type="Proteomes" id="UP001304243">
    <property type="component" value="Unassembled WGS sequence"/>
</dbReference>
<feature type="domain" description="Flavodoxin-like" evidence="16">
    <location>
        <begin position="910"/>
        <end position="1062"/>
    </location>
</feature>
<dbReference type="InterPro" id="IPR005117">
    <property type="entry name" value="NiRdtase/SiRdtase_haem-b_fer"/>
</dbReference>
<evidence type="ECO:0000256" key="5">
    <source>
        <dbReference type="ARBA" id="ARBA00012604"/>
    </source>
</evidence>
<dbReference type="Gene3D" id="3.90.480.10">
    <property type="entry name" value="Sulfite Reductase Hemoprotein,Domain 2"/>
    <property type="match status" value="1"/>
</dbReference>
<dbReference type="GO" id="GO:0020037">
    <property type="term" value="F:heme binding"/>
    <property type="evidence" value="ECO:0007669"/>
    <property type="project" value="InterPro"/>
</dbReference>
<keyword evidence="18" id="KW-1185">Reference proteome</keyword>
<dbReference type="CDD" id="cd07034">
    <property type="entry name" value="TPP_PYR_PFOR_IOR-alpha_like"/>
    <property type="match status" value="1"/>
</dbReference>
<dbReference type="Gene3D" id="3.40.50.920">
    <property type="match status" value="1"/>
</dbReference>
<dbReference type="InterPro" id="IPR045169">
    <property type="entry name" value="NO2/SO3_Rdtase_4Fe4S_prot"/>
</dbReference>
<evidence type="ECO:0000256" key="8">
    <source>
        <dbReference type="ARBA" id="ARBA00022617"/>
    </source>
</evidence>
<dbReference type="SUPFAM" id="SSF56014">
    <property type="entry name" value="Nitrite and sulphite reductase 4Fe-4S domain-like"/>
    <property type="match status" value="2"/>
</dbReference>
<dbReference type="InterPro" id="IPR045854">
    <property type="entry name" value="NO2/SO3_Rdtase_4Fe4S_sf"/>
</dbReference>
<accession>A0AAN7I0Q3</accession>
<keyword evidence="6" id="KW-0004">4Fe-4S</keyword>
<dbReference type="NCBIfam" id="TIGR02041">
    <property type="entry name" value="CysI"/>
    <property type="match status" value="1"/>
</dbReference>
<evidence type="ECO:0000256" key="14">
    <source>
        <dbReference type="ARBA" id="ARBA00023192"/>
    </source>
</evidence>
<dbReference type="InterPro" id="IPR029061">
    <property type="entry name" value="THDP-binding"/>
</dbReference>
<keyword evidence="14" id="KW-0198">Cysteine biosynthesis</keyword>
<comment type="caution">
    <text evidence="17">The sequence shown here is derived from an EMBL/GenBank/DDBJ whole genome shotgun (WGS) entry which is preliminary data.</text>
</comment>
<dbReference type="Pfam" id="PF03460">
    <property type="entry name" value="NIR_SIR_ferr"/>
    <property type="match status" value="2"/>
</dbReference>
<dbReference type="PANTHER" id="PTHR11493">
    <property type="entry name" value="SULFITE REDUCTASE [NADPH] SUBUNIT BETA-RELATED"/>
    <property type="match status" value="1"/>
</dbReference>
<keyword evidence="7" id="KW-0028">Amino-acid biosynthesis</keyword>
<comment type="cofactor">
    <cofactor evidence="2">
        <name>[4Fe-4S] cluster</name>
        <dbReference type="ChEBI" id="CHEBI:49883"/>
    </cofactor>
</comment>
<dbReference type="GO" id="GO:0050661">
    <property type="term" value="F:NADP binding"/>
    <property type="evidence" value="ECO:0007669"/>
    <property type="project" value="InterPro"/>
</dbReference>
<dbReference type="GeneID" id="89955223"/>
<name>A0AAN7I0Q3_9FUNG</name>
<dbReference type="PROSITE" id="PS00365">
    <property type="entry name" value="NIR_SIR"/>
    <property type="match status" value="1"/>
</dbReference>
<dbReference type="InterPro" id="IPR036136">
    <property type="entry name" value="Nit/Sulf_reduc_fer-like_dom_sf"/>
</dbReference>
<dbReference type="SUPFAM" id="SSF52218">
    <property type="entry name" value="Flavoproteins"/>
    <property type="match status" value="1"/>
</dbReference>
<proteinExistence type="inferred from homology"/>
<evidence type="ECO:0000256" key="2">
    <source>
        <dbReference type="ARBA" id="ARBA00001966"/>
    </source>
</evidence>
<evidence type="ECO:0000256" key="9">
    <source>
        <dbReference type="ARBA" id="ARBA00022723"/>
    </source>
</evidence>
<dbReference type="InterPro" id="IPR001094">
    <property type="entry name" value="Flavdoxin-like"/>
</dbReference>
<keyword evidence="11" id="KW-0560">Oxidoreductase</keyword>
<dbReference type="FunFam" id="3.40.50.920:FF:000007">
    <property type="entry name" value="Pyruvate:ferredoxin (Flavodoxin) oxidoreductase"/>
    <property type="match status" value="1"/>
</dbReference>
<dbReference type="FunFam" id="3.30.413.10:FF:000003">
    <property type="entry name" value="Sulfite reductase [NADPH] hemoprotein beta-component"/>
    <property type="match status" value="1"/>
</dbReference>
<dbReference type="GO" id="GO:0010181">
    <property type="term" value="F:FMN binding"/>
    <property type="evidence" value="ECO:0007669"/>
    <property type="project" value="InterPro"/>
</dbReference>
<dbReference type="Pfam" id="PF00258">
    <property type="entry name" value="Flavodoxin_1"/>
    <property type="match status" value="1"/>
</dbReference>
<evidence type="ECO:0000256" key="11">
    <source>
        <dbReference type="ARBA" id="ARBA00023002"/>
    </source>
</evidence>
<dbReference type="GO" id="GO:0051539">
    <property type="term" value="F:4 iron, 4 sulfur cluster binding"/>
    <property type="evidence" value="ECO:0007669"/>
    <property type="project" value="UniProtKB-KW"/>
</dbReference>
<gene>
    <name evidence="17" type="ORF">ATC70_011537</name>
</gene>
<keyword evidence="12" id="KW-0408">Iron</keyword>
<keyword evidence="13" id="KW-0411">Iron-sulfur</keyword>
<dbReference type="HAMAP" id="MF_01540">
    <property type="entry name" value="CysI"/>
    <property type="match status" value="1"/>
</dbReference>
<comment type="pathway">
    <text evidence="3">Sulfur metabolism; hydrogen sulfide biosynthesis; hydrogen sulfide from sulfite (NADPH route): step 1/1.</text>
</comment>
<dbReference type="SUPFAM" id="SSF55124">
    <property type="entry name" value="Nitrite/Sulfite reductase N-terminal domain-like"/>
    <property type="match status" value="2"/>
</dbReference>
<dbReference type="NCBIfam" id="NF010029">
    <property type="entry name" value="PRK13504.1"/>
    <property type="match status" value="1"/>
</dbReference>
<keyword evidence="9" id="KW-0479">Metal-binding</keyword>
<dbReference type="EC" id="1.8.1.2" evidence="5"/>
<evidence type="ECO:0000313" key="18">
    <source>
        <dbReference type="Proteomes" id="UP001304243"/>
    </source>
</evidence>
<dbReference type="SUPFAM" id="SSF52922">
    <property type="entry name" value="TK C-terminal domain-like"/>
    <property type="match status" value="1"/>
</dbReference>
<protein>
    <recommendedName>
        <fullName evidence="5">assimilatory sulfite reductase (NADPH)</fullName>
        <ecNumber evidence="5">1.8.1.2</ecNumber>
    </recommendedName>
</protein>
<dbReference type="SUPFAM" id="SSF52518">
    <property type="entry name" value="Thiamin diphosphate-binding fold (THDP-binding)"/>
    <property type="match status" value="2"/>
</dbReference>
<dbReference type="InterPro" id="IPR006066">
    <property type="entry name" value="NO2/SO3_Rdtase_FeS/sirohaem_BS"/>
</dbReference>
<dbReference type="PRINTS" id="PR00397">
    <property type="entry name" value="SIROHAEM"/>
</dbReference>
<evidence type="ECO:0000259" key="16">
    <source>
        <dbReference type="PROSITE" id="PS50902"/>
    </source>
</evidence>
<dbReference type="GO" id="GO:0009337">
    <property type="term" value="C:sulfite reductase complex (NADPH)"/>
    <property type="evidence" value="ECO:0007669"/>
    <property type="project" value="InterPro"/>
</dbReference>
<dbReference type="RefSeq" id="XP_064683229.1">
    <property type="nucleotide sequence ID" value="XM_064830727.1"/>
</dbReference>
<dbReference type="InterPro" id="IPR033412">
    <property type="entry name" value="PFOR_II"/>
</dbReference>
<evidence type="ECO:0000256" key="12">
    <source>
        <dbReference type="ARBA" id="ARBA00023004"/>
    </source>
</evidence>
<dbReference type="FunFam" id="3.40.50.360:FF:000016">
    <property type="entry name" value="Sulfite reductase subunit beta"/>
    <property type="match status" value="1"/>
</dbReference>
<dbReference type="InterPro" id="IPR006067">
    <property type="entry name" value="NO2/SO3_Rdtase_4Fe4S_dom"/>
</dbReference>
<comment type="catalytic activity">
    <reaction evidence="15">
        <text>hydrogen sulfide + 3 NADP(+) + 3 H2O = sulfite + 3 NADPH + 4 H(+)</text>
        <dbReference type="Rhea" id="RHEA:13801"/>
        <dbReference type="ChEBI" id="CHEBI:15377"/>
        <dbReference type="ChEBI" id="CHEBI:15378"/>
        <dbReference type="ChEBI" id="CHEBI:17359"/>
        <dbReference type="ChEBI" id="CHEBI:29919"/>
        <dbReference type="ChEBI" id="CHEBI:57783"/>
        <dbReference type="ChEBI" id="CHEBI:58349"/>
        <dbReference type="EC" id="1.8.1.2"/>
    </reaction>
</comment>
<evidence type="ECO:0000256" key="13">
    <source>
        <dbReference type="ARBA" id="ARBA00023014"/>
    </source>
</evidence>
<dbReference type="GO" id="GO:0046872">
    <property type="term" value="F:metal ion binding"/>
    <property type="evidence" value="ECO:0007669"/>
    <property type="project" value="UniProtKB-KW"/>
</dbReference>
<dbReference type="EMBL" id="JASEJX010000014">
    <property type="protein sequence ID" value="KAK4516563.1"/>
    <property type="molecule type" value="Genomic_DNA"/>
</dbReference>
<dbReference type="Gene3D" id="3.40.50.970">
    <property type="match status" value="2"/>
</dbReference>
<evidence type="ECO:0000256" key="15">
    <source>
        <dbReference type="ARBA" id="ARBA00052219"/>
    </source>
</evidence>
<evidence type="ECO:0000256" key="7">
    <source>
        <dbReference type="ARBA" id="ARBA00022605"/>
    </source>
</evidence>
<evidence type="ECO:0000256" key="1">
    <source>
        <dbReference type="ARBA" id="ARBA00001929"/>
    </source>
</evidence>
<keyword evidence="10" id="KW-0521">NADP</keyword>
<evidence type="ECO:0000256" key="10">
    <source>
        <dbReference type="ARBA" id="ARBA00022857"/>
    </source>
</evidence>
<reference evidence="17 18" key="1">
    <citation type="submission" date="2022-11" db="EMBL/GenBank/DDBJ databases">
        <title>Mucor velutinosus strain NIH1002 WGS.</title>
        <authorList>
            <person name="Subramanian P."/>
            <person name="Mullikin J.C."/>
            <person name="Segre J.A."/>
            <person name="Zelazny A.M."/>
        </authorList>
    </citation>
    <scope>NUCLEOTIDE SEQUENCE [LARGE SCALE GENOMIC DNA]</scope>
    <source>
        <strain evidence="17 18">NIH1002</strain>
    </source>
</reference>
<dbReference type="Gene3D" id="3.40.50.360">
    <property type="match status" value="1"/>
</dbReference>
<evidence type="ECO:0000256" key="3">
    <source>
        <dbReference type="ARBA" id="ARBA00004774"/>
    </source>
</evidence>